<keyword evidence="1" id="KW-0812">Transmembrane</keyword>
<evidence type="ECO:0000256" key="1">
    <source>
        <dbReference type="SAM" id="Phobius"/>
    </source>
</evidence>
<gene>
    <name evidence="2" type="ORF">A3J05_03890</name>
</gene>
<protein>
    <submittedName>
        <fullName evidence="2">Uncharacterized protein</fullName>
    </submittedName>
</protein>
<dbReference type="InterPro" id="IPR043713">
    <property type="entry name" value="DUF5654"/>
</dbReference>
<comment type="caution">
    <text evidence="2">The sequence shown here is derived from an EMBL/GenBank/DDBJ whole genome shotgun (WGS) entry which is preliminary data.</text>
</comment>
<keyword evidence="1" id="KW-1133">Transmembrane helix</keyword>
<dbReference type="Pfam" id="PF18898">
    <property type="entry name" value="DUF5654"/>
    <property type="match status" value="1"/>
</dbReference>
<keyword evidence="1" id="KW-0472">Membrane</keyword>
<name>A0A1F5QC36_9BACT</name>
<evidence type="ECO:0000313" key="2">
    <source>
        <dbReference type="EMBL" id="OGE99452.1"/>
    </source>
</evidence>
<accession>A0A1F5QC36</accession>
<feature type="transmembrane region" description="Helical" evidence="1">
    <location>
        <begin position="40"/>
        <end position="58"/>
    </location>
</feature>
<sequence>MKIIGEGLTMMGAAFSLVAALAWNEAIKKLIDEFIPKGKGVLSLFIYAGIVTVIAVIITSRLSSLKEKIGEEEGK</sequence>
<evidence type="ECO:0000313" key="3">
    <source>
        <dbReference type="Proteomes" id="UP000177235"/>
    </source>
</evidence>
<dbReference type="EMBL" id="MFFF01000019">
    <property type="protein sequence ID" value="OGE99452.1"/>
    <property type="molecule type" value="Genomic_DNA"/>
</dbReference>
<reference evidence="2 3" key="1">
    <citation type="journal article" date="2016" name="Nat. Commun.">
        <title>Thousands of microbial genomes shed light on interconnected biogeochemical processes in an aquifer system.</title>
        <authorList>
            <person name="Anantharaman K."/>
            <person name="Brown C.T."/>
            <person name="Hug L.A."/>
            <person name="Sharon I."/>
            <person name="Castelle C.J."/>
            <person name="Probst A.J."/>
            <person name="Thomas B.C."/>
            <person name="Singh A."/>
            <person name="Wilkins M.J."/>
            <person name="Karaoz U."/>
            <person name="Brodie E.L."/>
            <person name="Williams K.H."/>
            <person name="Hubbard S.S."/>
            <person name="Banfield J.F."/>
        </authorList>
    </citation>
    <scope>NUCLEOTIDE SEQUENCE [LARGE SCALE GENOMIC DNA]</scope>
</reference>
<dbReference type="AlphaFoldDB" id="A0A1F5QC36"/>
<dbReference type="Proteomes" id="UP000177235">
    <property type="component" value="Unassembled WGS sequence"/>
</dbReference>
<proteinExistence type="predicted"/>
<organism evidence="2 3">
    <name type="scientific">Candidatus Doudnabacteria bacterium RIFCSPLOWO2_02_FULL_48_13</name>
    <dbReference type="NCBI Taxonomy" id="1817845"/>
    <lineage>
        <taxon>Bacteria</taxon>
        <taxon>Candidatus Doudnaibacteriota</taxon>
    </lineage>
</organism>